<organism evidence="8">
    <name type="scientific">Caenorhabditis remanei</name>
    <name type="common">Caenorhabditis vulgaris</name>
    <dbReference type="NCBI Taxonomy" id="31234"/>
    <lineage>
        <taxon>Eukaryota</taxon>
        <taxon>Metazoa</taxon>
        <taxon>Ecdysozoa</taxon>
        <taxon>Nematoda</taxon>
        <taxon>Chromadorea</taxon>
        <taxon>Rhabditida</taxon>
        <taxon>Rhabditina</taxon>
        <taxon>Rhabditomorpha</taxon>
        <taxon>Rhabditoidea</taxon>
        <taxon>Rhabditidae</taxon>
        <taxon>Peloderinae</taxon>
        <taxon>Caenorhabditis</taxon>
    </lineage>
</organism>
<dbReference type="PANTHER" id="PTHR31627">
    <property type="entry name" value="SERPENTINE RECEPTOR CLASS GAMMA-RELATED"/>
    <property type="match status" value="1"/>
</dbReference>
<dbReference type="HOGENOM" id="CLU_061253_1_0_1"/>
<name>E3M0Z3_CAERE</name>
<dbReference type="AlphaFoldDB" id="E3M0Z3"/>
<dbReference type="GO" id="GO:0016020">
    <property type="term" value="C:membrane"/>
    <property type="evidence" value="ECO:0007669"/>
    <property type="project" value="UniProtKB-SubCell"/>
</dbReference>
<dbReference type="PRINTS" id="PR00698">
    <property type="entry name" value="TMPROTEINSRG"/>
</dbReference>
<feature type="transmembrane region" description="Helical" evidence="6">
    <location>
        <begin position="268"/>
        <end position="288"/>
    </location>
</feature>
<keyword evidence="5 6" id="KW-0472">Membrane</keyword>
<reference evidence="7" key="1">
    <citation type="submission" date="2007-07" db="EMBL/GenBank/DDBJ databases">
        <title>PCAP assembly of the Caenorhabditis remanei genome.</title>
        <authorList>
            <consortium name="The Caenorhabditis remanei Sequencing Consortium"/>
            <person name="Wilson R.K."/>
        </authorList>
    </citation>
    <scope>NUCLEOTIDE SEQUENCE [LARGE SCALE GENOMIC DNA]</scope>
    <source>
        <strain evidence="7">PB4641</strain>
    </source>
</reference>
<dbReference type="GeneID" id="9804034"/>
<dbReference type="KEGG" id="crq:GCK72_006732"/>
<dbReference type="EMBL" id="DS268421">
    <property type="protein sequence ID" value="EFO88882.1"/>
    <property type="molecule type" value="Genomic_DNA"/>
</dbReference>
<dbReference type="InterPro" id="IPR000609">
    <property type="entry name" value="7TM_GPCR_serpentine_rcpt_Srg"/>
</dbReference>
<dbReference type="GO" id="GO:0007606">
    <property type="term" value="P:sensory perception of chemical stimulus"/>
    <property type="evidence" value="ECO:0007669"/>
    <property type="project" value="UniProtKB-UniRule"/>
</dbReference>
<feature type="transmembrane region" description="Helical" evidence="6">
    <location>
        <begin position="27"/>
        <end position="49"/>
    </location>
</feature>
<keyword evidence="8" id="KW-1185">Reference proteome</keyword>
<evidence type="ECO:0000256" key="3">
    <source>
        <dbReference type="ARBA" id="ARBA00022692"/>
    </source>
</evidence>
<evidence type="ECO:0000256" key="2">
    <source>
        <dbReference type="ARBA" id="ARBA00005692"/>
    </source>
</evidence>
<evidence type="ECO:0000256" key="1">
    <source>
        <dbReference type="ARBA" id="ARBA00004141"/>
    </source>
</evidence>
<evidence type="ECO:0000313" key="8">
    <source>
        <dbReference type="Proteomes" id="UP000008281"/>
    </source>
</evidence>
<comment type="similarity">
    <text evidence="2 6">Belongs to the nematode receptor-like protein srg family.</text>
</comment>
<gene>
    <name evidence="7" type="ORF">CRE_06443</name>
</gene>
<evidence type="ECO:0000256" key="6">
    <source>
        <dbReference type="RuleBase" id="RU280813"/>
    </source>
</evidence>
<keyword evidence="3 6" id="KW-0812">Transmembrane</keyword>
<feature type="transmembrane region" description="Helical" evidence="6">
    <location>
        <begin position="152"/>
        <end position="175"/>
    </location>
</feature>
<protein>
    <recommendedName>
        <fullName evidence="6">Serpentine receptor class gamma</fullName>
    </recommendedName>
</protein>
<feature type="transmembrane region" description="Helical" evidence="6">
    <location>
        <begin position="61"/>
        <end position="82"/>
    </location>
</feature>
<dbReference type="Proteomes" id="UP000008281">
    <property type="component" value="Unassembled WGS sequence"/>
</dbReference>
<dbReference type="CTD" id="9804034"/>
<dbReference type="InterPro" id="IPR051119">
    <property type="entry name" value="Nematode_SR-like"/>
</dbReference>
<keyword evidence="4 6" id="KW-1133">Transmembrane helix</keyword>
<dbReference type="Pfam" id="PF02118">
    <property type="entry name" value="Srg"/>
    <property type="match status" value="1"/>
</dbReference>
<dbReference type="GO" id="GO:0004888">
    <property type="term" value="F:transmembrane signaling receptor activity"/>
    <property type="evidence" value="ECO:0007669"/>
    <property type="project" value="InterPro"/>
</dbReference>
<comment type="subcellular location">
    <subcellularLocation>
        <location evidence="1">Membrane</location>
        <topology evidence="1">Multi-pass membrane protein</topology>
    </subcellularLocation>
</comment>
<evidence type="ECO:0000256" key="4">
    <source>
        <dbReference type="ARBA" id="ARBA00022989"/>
    </source>
</evidence>
<evidence type="ECO:0000256" key="5">
    <source>
        <dbReference type="ARBA" id="ARBA00023136"/>
    </source>
</evidence>
<accession>E3M0Z3</accession>
<evidence type="ECO:0000313" key="7">
    <source>
        <dbReference type="EMBL" id="EFO88882.1"/>
    </source>
</evidence>
<feature type="transmembrane region" description="Helical" evidence="6">
    <location>
        <begin position="88"/>
        <end position="114"/>
    </location>
</feature>
<proteinExistence type="inferred from homology"/>
<sequence length="307" mass="35268">MSTYNSSEISFVCKSAEYDLVWEVSKYIVTAMYQGIGLILHLSIIKTILITERKYYRRCSFFQIFVTDSIESSILIIFSLFFNQLFMYIPPLCPIIGPYFYNPSVFLQFLYVIINHARFAKSITQIAMVLNRMTCVMMPAEYDHMWKKLTPMVWVSLLVIPFGGTWNCIISRVYIGPFRGGFTMNYIRTVEWAAVSFFQSIYILTALLFTVICTTVTVYKLFMLSRRIKSGEKSLFLSSILISVIFLLVGATQLAFAFCSVCQGSLLYVLQLLAFDTFTVGSAVIMIITDKRLRYSVLPCLWGPKKI</sequence>
<dbReference type="InParanoid" id="E3M0Z3"/>
<dbReference type="RefSeq" id="XP_003110093.2">
    <property type="nucleotide sequence ID" value="XM_003110045.2"/>
</dbReference>
<dbReference type="PANTHER" id="PTHR31627:SF12">
    <property type="entry name" value="SERPENTINE RECEPTOR CLASS GAMMA-11-RELATED"/>
    <property type="match status" value="1"/>
</dbReference>
<feature type="transmembrane region" description="Helical" evidence="6">
    <location>
        <begin position="234"/>
        <end position="256"/>
    </location>
</feature>
<feature type="transmembrane region" description="Helical" evidence="6">
    <location>
        <begin position="195"/>
        <end position="222"/>
    </location>
</feature>